<keyword evidence="6 15" id="KW-1133">Transmembrane helix</keyword>
<dbReference type="PANTHER" id="PTHR47529:SF1">
    <property type="entry name" value="PERIPLASMIC CHAPERONE PPID"/>
    <property type="match status" value="1"/>
</dbReference>
<comment type="subcellular location">
    <subcellularLocation>
        <location evidence="1">Cell inner membrane</location>
        <topology evidence="1">Single-pass type II membrane protein</topology>
        <orientation evidence="1">Periplasmic side</orientation>
    </subcellularLocation>
</comment>
<evidence type="ECO:0000256" key="12">
    <source>
        <dbReference type="ARBA" id="ARBA00040743"/>
    </source>
</evidence>
<dbReference type="InterPro" id="IPR000297">
    <property type="entry name" value="PPIase_PpiC"/>
</dbReference>
<evidence type="ECO:0000259" key="16">
    <source>
        <dbReference type="PROSITE" id="PS50198"/>
    </source>
</evidence>
<dbReference type="EMBL" id="BMZS01000003">
    <property type="protein sequence ID" value="GHD47545.1"/>
    <property type="molecule type" value="Genomic_DNA"/>
</dbReference>
<comment type="caution">
    <text evidence="17">The sequence shown here is derived from an EMBL/GenBank/DDBJ whole genome shotgun (WGS) entry which is preliminary data.</text>
</comment>
<evidence type="ECO:0000256" key="9">
    <source>
        <dbReference type="ARBA" id="ARBA00030642"/>
    </source>
</evidence>
<feature type="transmembrane region" description="Helical" evidence="15">
    <location>
        <begin position="12"/>
        <end position="31"/>
    </location>
</feature>
<organism evidence="17 18">
    <name type="scientific">Thalassobaculum fulvum</name>
    <dbReference type="NCBI Taxonomy" id="1633335"/>
    <lineage>
        <taxon>Bacteria</taxon>
        <taxon>Pseudomonadati</taxon>
        <taxon>Pseudomonadota</taxon>
        <taxon>Alphaproteobacteria</taxon>
        <taxon>Rhodospirillales</taxon>
        <taxon>Thalassobaculaceae</taxon>
        <taxon>Thalassobaculum</taxon>
    </lineage>
</organism>
<keyword evidence="3" id="KW-1003">Cell membrane</keyword>
<dbReference type="AlphaFoldDB" id="A0A919CQB5"/>
<dbReference type="SUPFAM" id="SSF109998">
    <property type="entry name" value="Triger factor/SurA peptide-binding domain-like"/>
    <property type="match status" value="1"/>
</dbReference>
<keyword evidence="7 15" id="KW-0472">Membrane</keyword>
<reference evidence="17" key="1">
    <citation type="journal article" date="2014" name="Int. J. Syst. Evol. Microbiol.">
        <title>Complete genome sequence of Corynebacterium casei LMG S-19264T (=DSM 44701T), isolated from a smear-ripened cheese.</title>
        <authorList>
            <consortium name="US DOE Joint Genome Institute (JGI-PGF)"/>
            <person name="Walter F."/>
            <person name="Albersmeier A."/>
            <person name="Kalinowski J."/>
            <person name="Ruckert C."/>
        </authorList>
    </citation>
    <scope>NUCLEOTIDE SEQUENCE</scope>
    <source>
        <strain evidence="17">KCTC 42651</strain>
    </source>
</reference>
<gene>
    <name evidence="17" type="ORF">GCM10017083_18030</name>
</gene>
<reference evidence="17" key="2">
    <citation type="submission" date="2020-09" db="EMBL/GenBank/DDBJ databases">
        <authorList>
            <person name="Sun Q."/>
            <person name="Kim S."/>
        </authorList>
    </citation>
    <scope>NUCLEOTIDE SEQUENCE</scope>
    <source>
        <strain evidence="17">KCTC 42651</strain>
    </source>
</reference>
<dbReference type="Proteomes" id="UP000630353">
    <property type="component" value="Unassembled WGS sequence"/>
</dbReference>
<dbReference type="RefSeq" id="WP_189988595.1">
    <property type="nucleotide sequence ID" value="NZ_BMZS01000003.1"/>
</dbReference>
<evidence type="ECO:0000256" key="8">
    <source>
        <dbReference type="ARBA" id="ARBA00023186"/>
    </source>
</evidence>
<evidence type="ECO:0000256" key="11">
    <source>
        <dbReference type="ARBA" id="ARBA00038408"/>
    </source>
</evidence>
<protein>
    <recommendedName>
        <fullName evidence="2">Parvulin-like PPIase</fullName>
    </recommendedName>
    <alternativeName>
        <fullName evidence="9">Peptidyl-prolyl cis-trans isomerase plp</fullName>
    </alternativeName>
    <alternativeName>
        <fullName evidence="12">Periplasmic chaperone PpiD</fullName>
    </alternativeName>
    <alternativeName>
        <fullName evidence="13">Periplasmic folding chaperone</fullName>
    </alternativeName>
    <alternativeName>
        <fullName evidence="10">Rotamase plp</fullName>
    </alternativeName>
</protein>
<evidence type="ECO:0000256" key="13">
    <source>
        <dbReference type="ARBA" id="ARBA00042775"/>
    </source>
</evidence>
<dbReference type="Pfam" id="PF13145">
    <property type="entry name" value="Rotamase_2"/>
    <property type="match status" value="1"/>
</dbReference>
<dbReference type="Gene3D" id="3.10.50.40">
    <property type="match status" value="1"/>
</dbReference>
<evidence type="ECO:0000256" key="7">
    <source>
        <dbReference type="ARBA" id="ARBA00023136"/>
    </source>
</evidence>
<evidence type="ECO:0000256" key="2">
    <source>
        <dbReference type="ARBA" id="ARBA00018370"/>
    </source>
</evidence>
<dbReference type="GO" id="GO:0005886">
    <property type="term" value="C:plasma membrane"/>
    <property type="evidence" value="ECO:0007669"/>
    <property type="project" value="UniProtKB-SubCell"/>
</dbReference>
<evidence type="ECO:0000256" key="6">
    <source>
        <dbReference type="ARBA" id="ARBA00022989"/>
    </source>
</evidence>
<evidence type="ECO:0000256" key="10">
    <source>
        <dbReference type="ARBA" id="ARBA00031484"/>
    </source>
</evidence>
<proteinExistence type="inferred from homology"/>
<evidence type="ECO:0000256" key="14">
    <source>
        <dbReference type="PROSITE-ProRule" id="PRU00278"/>
    </source>
</evidence>
<evidence type="ECO:0000256" key="15">
    <source>
        <dbReference type="SAM" id="Phobius"/>
    </source>
</evidence>
<keyword evidence="4" id="KW-0997">Cell inner membrane</keyword>
<dbReference type="InterPro" id="IPR052029">
    <property type="entry name" value="PpiD_chaperone"/>
</dbReference>
<keyword evidence="18" id="KW-1185">Reference proteome</keyword>
<evidence type="ECO:0000256" key="5">
    <source>
        <dbReference type="ARBA" id="ARBA00022692"/>
    </source>
</evidence>
<feature type="domain" description="PpiC" evidence="16">
    <location>
        <begin position="262"/>
        <end position="349"/>
    </location>
</feature>
<dbReference type="PROSITE" id="PS50198">
    <property type="entry name" value="PPIC_PPIASE_2"/>
    <property type="match status" value="1"/>
</dbReference>
<evidence type="ECO:0000313" key="17">
    <source>
        <dbReference type="EMBL" id="GHD47545.1"/>
    </source>
</evidence>
<accession>A0A919CQB5</accession>
<dbReference type="GO" id="GO:0003755">
    <property type="term" value="F:peptidyl-prolyl cis-trans isomerase activity"/>
    <property type="evidence" value="ECO:0007669"/>
    <property type="project" value="UniProtKB-KW"/>
</dbReference>
<dbReference type="InterPro" id="IPR027304">
    <property type="entry name" value="Trigger_fact/SurA_dom_sf"/>
</dbReference>
<dbReference type="InterPro" id="IPR046357">
    <property type="entry name" value="PPIase_dom_sf"/>
</dbReference>
<evidence type="ECO:0000256" key="3">
    <source>
        <dbReference type="ARBA" id="ARBA00022475"/>
    </source>
</evidence>
<keyword evidence="5 15" id="KW-0812">Transmembrane</keyword>
<evidence type="ECO:0000313" key="18">
    <source>
        <dbReference type="Proteomes" id="UP000630353"/>
    </source>
</evidence>
<evidence type="ECO:0000256" key="4">
    <source>
        <dbReference type="ARBA" id="ARBA00022519"/>
    </source>
</evidence>
<comment type="similarity">
    <text evidence="11">Belongs to the PpiD chaperone family.</text>
</comment>
<keyword evidence="14" id="KW-0697">Rotamase</keyword>
<keyword evidence="14" id="KW-0413">Isomerase</keyword>
<keyword evidence="8" id="KW-0143">Chaperone</keyword>
<dbReference type="Pfam" id="PF13624">
    <property type="entry name" value="SurA_N_3"/>
    <property type="match status" value="1"/>
</dbReference>
<dbReference type="SUPFAM" id="SSF54534">
    <property type="entry name" value="FKBP-like"/>
    <property type="match status" value="1"/>
</dbReference>
<evidence type="ECO:0000256" key="1">
    <source>
        <dbReference type="ARBA" id="ARBA00004382"/>
    </source>
</evidence>
<sequence>MLQIIRSKVTSIFVKILFVLLIVSFAIWGIGDVFFGSPAGKVAVKIGDEVQYTTQDVATKFETERRRLGVPLTAEQAIQLGMLDQVIQGMVTEGIMIAATRSLDLSVSTDRVVEFVRSRFVDRSGNFDRARYQTFLANNGWSEAEFVQRLHEDFTRRQLIDALAAVGPAPKPVVDRVFAYREEQRVAQVVAIPAAAVPEPEDPAADRLQSFYDANTSRYEKPEYRSVSWAQIDPAALAKDIDVPEDEIRSAYDERAGQFATPERRDVQQILFETEDAAKAALTRIDGGEDFVAVAKDTTGVDEAGLDLGRLTRDALPDGTADTVFALQQDAVSEPVQSPFGWHLFRVLAIQPGRTTPYEEAKGKLRDELAHDRALDRVYETANRLEDALAGGATLEEAAKSLGLTVRSIEGLARSGDLKAGGRAETQPGGQFLELAFDTPQGQQSGLGEGDSGAFFVLRVDAVEAPRTPPLDEIRDQVVADWKTDRRLELAEQQADALAEKVKAGGDLKELAAAEQMPTAEVPAMTRSGRDVPESYPATLPATLFAIKEPGGVAVTSDDTQAVVVRLQRIIPADPSAKPEIRDSIASQIGQGVESDVIELLLADLRERFGVEVDQASVARLFESGQ</sequence>
<dbReference type="PANTHER" id="PTHR47529">
    <property type="entry name" value="PEPTIDYL-PROLYL CIS-TRANS ISOMERASE D"/>
    <property type="match status" value="1"/>
</dbReference>
<name>A0A919CQB5_9PROT</name>